<evidence type="ECO:0000256" key="2">
    <source>
        <dbReference type="PROSITE-ProRule" id="PRU00708"/>
    </source>
</evidence>
<comment type="caution">
    <text evidence="3">The sequence shown here is derived from an EMBL/GenBank/DDBJ whole genome shotgun (WGS) entry which is preliminary data.</text>
</comment>
<feature type="repeat" description="PPR" evidence="2">
    <location>
        <begin position="25"/>
        <end position="55"/>
    </location>
</feature>
<dbReference type="EMBL" id="JAPFFM010000016">
    <property type="protein sequence ID" value="KAJ6700641.1"/>
    <property type="molecule type" value="Genomic_DNA"/>
</dbReference>
<evidence type="ECO:0008006" key="5">
    <source>
        <dbReference type="Google" id="ProtNLM"/>
    </source>
</evidence>
<dbReference type="NCBIfam" id="TIGR00756">
    <property type="entry name" value="PPR"/>
    <property type="match status" value="1"/>
</dbReference>
<evidence type="ECO:0000256" key="1">
    <source>
        <dbReference type="ARBA" id="ARBA00022737"/>
    </source>
</evidence>
<keyword evidence="4" id="KW-1185">Reference proteome</keyword>
<dbReference type="Gene3D" id="1.25.40.10">
    <property type="entry name" value="Tetratricopeptide repeat domain"/>
    <property type="match status" value="1"/>
</dbReference>
<evidence type="ECO:0000313" key="3">
    <source>
        <dbReference type="EMBL" id="KAJ6700641.1"/>
    </source>
</evidence>
<dbReference type="PANTHER" id="PTHR47926">
    <property type="entry name" value="PENTATRICOPEPTIDE REPEAT-CONTAINING PROTEIN"/>
    <property type="match status" value="1"/>
</dbReference>
<protein>
    <recommendedName>
        <fullName evidence="5">Pentatricopeptide repeat-containing protein</fullName>
    </recommendedName>
</protein>
<dbReference type="GO" id="GO:0003723">
    <property type="term" value="F:RNA binding"/>
    <property type="evidence" value="ECO:0007669"/>
    <property type="project" value="InterPro"/>
</dbReference>
<sequence length="91" mass="10385">MVTGNAKNGELGLARALFNEMPERNVVSWNAMIAGYSQNNQPKEALELFHSMLEAAAFVPMENTLGCVDYGQWIYQTFVRMRYKKECPLFC</sequence>
<dbReference type="InterPro" id="IPR046960">
    <property type="entry name" value="PPR_At4g14850-like_plant"/>
</dbReference>
<dbReference type="AlphaFoldDB" id="A0A9Q0Q6A6"/>
<reference evidence="3" key="2">
    <citation type="journal article" date="2023" name="Int. J. Mol. Sci.">
        <title>De Novo Assembly and Annotation of 11 Diverse Shrub Willow (Salix) Genomes Reveals Novel Gene Organization in Sex-Linked Regions.</title>
        <authorList>
            <person name="Hyden B."/>
            <person name="Feng K."/>
            <person name="Yates T.B."/>
            <person name="Jawdy S."/>
            <person name="Cereghino C."/>
            <person name="Smart L.B."/>
            <person name="Muchero W."/>
        </authorList>
    </citation>
    <scope>NUCLEOTIDE SEQUENCE</scope>
    <source>
        <tissue evidence="3">Shoot tip</tissue>
    </source>
</reference>
<organism evidence="3 4">
    <name type="scientific">Salix koriyanagi</name>
    <dbReference type="NCBI Taxonomy" id="2511006"/>
    <lineage>
        <taxon>Eukaryota</taxon>
        <taxon>Viridiplantae</taxon>
        <taxon>Streptophyta</taxon>
        <taxon>Embryophyta</taxon>
        <taxon>Tracheophyta</taxon>
        <taxon>Spermatophyta</taxon>
        <taxon>Magnoliopsida</taxon>
        <taxon>eudicotyledons</taxon>
        <taxon>Gunneridae</taxon>
        <taxon>Pentapetalae</taxon>
        <taxon>rosids</taxon>
        <taxon>fabids</taxon>
        <taxon>Malpighiales</taxon>
        <taxon>Salicaceae</taxon>
        <taxon>Saliceae</taxon>
        <taxon>Salix</taxon>
    </lineage>
</organism>
<dbReference type="InterPro" id="IPR011990">
    <property type="entry name" value="TPR-like_helical_dom_sf"/>
</dbReference>
<accession>A0A9Q0Q6A6</accession>
<evidence type="ECO:0000313" key="4">
    <source>
        <dbReference type="Proteomes" id="UP001151752"/>
    </source>
</evidence>
<dbReference type="PANTHER" id="PTHR47926:SF387">
    <property type="entry name" value="PENTATRICOPEPTIDE REPEAT-CONTAINING PROTEIN"/>
    <property type="match status" value="1"/>
</dbReference>
<proteinExistence type="predicted"/>
<dbReference type="Proteomes" id="UP001151752">
    <property type="component" value="Chromosome 1"/>
</dbReference>
<dbReference type="Pfam" id="PF01535">
    <property type="entry name" value="PPR"/>
    <property type="match status" value="2"/>
</dbReference>
<keyword evidence="1" id="KW-0677">Repeat</keyword>
<dbReference type="InterPro" id="IPR002885">
    <property type="entry name" value="PPR_rpt"/>
</dbReference>
<dbReference type="PROSITE" id="PS51375">
    <property type="entry name" value="PPR"/>
    <property type="match status" value="1"/>
</dbReference>
<reference evidence="3" key="1">
    <citation type="submission" date="2022-11" db="EMBL/GenBank/DDBJ databases">
        <authorList>
            <person name="Hyden B.L."/>
            <person name="Feng K."/>
            <person name="Yates T."/>
            <person name="Jawdy S."/>
            <person name="Smart L.B."/>
            <person name="Muchero W."/>
        </authorList>
    </citation>
    <scope>NUCLEOTIDE SEQUENCE</scope>
    <source>
        <tissue evidence="3">Shoot tip</tissue>
    </source>
</reference>
<dbReference type="GO" id="GO:0009451">
    <property type="term" value="P:RNA modification"/>
    <property type="evidence" value="ECO:0007669"/>
    <property type="project" value="InterPro"/>
</dbReference>
<gene>
    <name evidence="3" type="ORF">OIU74_012066</name>
</gene>
<name>A0A9Q0Q6A6_9ROSI</name>